<feature type="compositionally biased region" description="Basic residues" evidence="1">
    <location>
        <begin position="466"/>
        <end position="483"/>
    </location>
</feature>
<feature type="region of interest" description="Disordered" evidence="1">
    <location>
        <begin position="55"/>
        <end position="168"/>
    </location>
</feature>
<feature type="compositionally biased region" description="Polar residues" evidence="1">
    <location>
        <begin position="142"/>
        <end position="165"/>
    </location>
</feature>
<dbReference type="EMBL" id="JAWDGP010006323">
    <property type="protein sequence ID" value="KAK3743112.1"/>
    <property type="molecule type" value="Genomic_DNA"/>
</dbReference>
<feature type="region of interest" description="Disordered" evidence="1">
    <location>
        <begin position="572"/>
        <end position="594"/>
    </location>
</feature>
<feature type="compositionally biased region" description="Polar residues" evidence="1">
    <location>
        <begin position="444"/>
        <end position="457"/>
    </location>
</feature>
<name>A0AAE1CY12_9GAST</name>
<feature type="region of interest" description="Disordered" evidence="1">
    <location>
        <begin position="1"/>
        <end position="22"/>
    </location>
</feature>
<sequence length="1037" mass="116714">MGDRIGRNGRLLGKRGPDIDRLDDEAKKRLLEISGILDDDLEAEERDGLVKVLLESNPDFMKDEEKKMQKNRQPDDGGQQHSKASASSPASSTSVYDNNKEDDATQPPVEALIYKDISTDSRERGSGQQTKDVQSDEDDSIQKASVTDYSKLEQSVNTPQLSQQAKLPMPCNGALEHRENIIMRAKDAGEVDNLSDSSQKQDAETQLYDAPFVLDTQRWSSNMEAEQDVIIPESPEVNDGQERSLNDTRFKRESVSASQQFLSNSLNSSNSKFLLQALNPLWSALYCGDYGMDKNCYSQVVNLMFDLYRRRVCREQKRLCKSLSWGDPVATGSHVEGCLRSKSGKKARILIETGEGNSRKDRILRRHEKDWLNLKTKEDPYVLEISDYDDNDDGDEDFQSANHGCMTVAQTKAGTQDEYGACNFIMEGSSRRSARLCTLKLAQSRASESGESDQNQGDEWIPEQKKPKRKNCHLKRKGLKWGQRKGDKLEGSSDDVKKKQTQNFNDNLMKIGTETDEDVANEQSKETFNFESGICFERKKTPLKSVLDIAKSKSEVDDSLLTSKRKYIFDSESDDDANQQQLDPFSKSVDPYNSHKGIEVKGKLSEKVIVLSDSDQSNDTVKADQNLVVSSDSLIISKQRKKTPCHVESEKNVAGYGINETLKSKAKVSIISDKDQQSLQGKEDIGEKTVSACQSKRLKMNVFSRGSPHQDEQLEASFARKELFQDRGSDELSSSQSSNSLLDKDGQIFSTQIFRYRKNLEMSYEHTEKLKFKTGKTDMFHSNDSIDSTSTLCQLKAEKEQDRKRKALEIHDPYSKRQAHESDVFEKTRAVSDVSEGEISKLSTLRNKARCEKTNVSSSTKNKARRDSPSLQLLASEDEQSNEAADVIAQPNKVAGSEVRRQEFIKGTTEDQQLQKQARNDASEGERQASLLEELTNEVDEKALQACPICGREFPLIAIEAHASTCGEEEMDQEQEDLDQKCNYCGETMRREDFLNHMHVLDGLPALGEETKCCSNDLVEEGVKSKDMTDTSMERMP</sequence>
<organism evidence="2 3">
    <name type="scientific">Elysia crispata</name>
    <name type="common">lettuce slug</name>
    <dbReference type="NCBI Taxonomy" id="231223"/>
    <lineage>
        <taxon>Eukaryota</taxon>
        <taxon>Metazoa</taxon>
        <taxon>Spiralia</taxon>
        <taxon>Lophotrochozoa</taxon>
        <taxon>Mollusca</taxon>
        <taxon>Gastropoda</taxon>
        <taxon>Heterobranchia</taxon>
        <taxon>Euthyneura</taxon>
        <taxon>Panpulmonata</taxon>
        <taxon>Sacoglossa</taxon>
        <taxon>Placobranchoidea</taxon>
        <taxon>Plakobranchidae</taxon>
        <taxon>Elysia</taxon>
    </lineage>
</organism>
<protein>
    <submittedName>
        <fullName evidence="2">Uncharacterized protein</fullName>
    </submittedName>
</protein>
<dbReference type="Proteomes" id="UP001283361">
    <property type="component" value="Unassembled WGS sequence"/>
</dbReference>
<gene>
    <name evidence="2" type="ORF">RRG08_063974</name>
</gene>
<evidence type="ECO:0000256" key="1">
    <source>
        <dbReference type="SAM" id="MobiDB-lite"/>
    </source>
</evidence>
<feature type="region of interest" description="Disordered" evidence="1">
    <location>
        <begin position="804"/>
        <end position="830"/>
    </location>
</feature>
<feature type="compositionally biased region" description="Low complexity" evidence="1">
    <location>
        <begin position="82"/>
        <end position="94"/>
    </location>
</feature>
<feature type="compositionally biased region" description="Basic and acidic residues" evidence="1">
    <location>
        <begin position="484"/>
        <end position="496"/>
    </location>
</feature>
<reference evidence="2" key="1">
    <citation type="journal article" date="2023" name="G3 (Bethesda)">
        <title>A reference genome for the long-term kleptoplast-retaining sea slug Elysia crispata morphotype clarki.</title>
        <authorList>
            <person name="Eastman K.E."/>
            <person name="Pendleton A.L."/>
            <person name="Shaikh M.A."/>
            <person name="Suttiyut T."/>
            <person name="Ogas R."/>
            <person name="Tomko P."/>
            <person name="Gavelis G."/>
            <person name="Widhalm J.R."/>
            <person name="Wisecaver J.H."/>
        </authorList>
    </citation>
    <scope>NUCLEOTIDE SEQUENCE</scope>
    <source>
        <strain evidence="2">ECLA1</strain>
    </source>
</reference>
<feature type="compositionally biased region" description="Basic and acidic residues" evidence="1">
    <location>
        <begin position="918"/>
        <end position="927"/>
    </location>
</feature>
<keyword evidence="3" id="KW-1185">Reference proteome</keyword>
<feature type="region of interest" description="Disordered" evidence="1">
    <location>
        <begin position="850"/>
        <end position="871"/>
    </location>
</feature>
<comment type="caution">
    <text evidence="2">The sequence shown here is derived from an EMBL/GenBank/DDBJ whole genome shotgun (WGS) entry which is preliminary data.</text>
</comment>
<proteinExistence type="predicted"/>
<accession>A0AAE1CY12</accession>
<feature type="region of interest" description="Disordered" evidence="1">
    <location>
        <begin position="444"/>
        <end position="496"/>
    </location>
</feature>
<feature type="region of interest" description="Disordered" evidence="1">
    <location>
        <begin position="904"/>
        <end position="927"/>
    </location>
</feature>
<dbReference type="AlphaFoldDB" id="A0AAE1CY12"/>
<feature type="compositionally biased region" description="Basic and acidic residues" evidence="1">
    <location>
        <begin position="60"/>
        <end position="75"/>
    </location>
</feature>
<evidence type="ECO:0000313" key="2">
    <source>
        <dbReference type="EMBL" id="KAK3743112.1"/>
    </source>
</evidence>
<evidence type="ECO:0000313" key="3">
    <source>
        <dbReference type="Proteomes" id="UP001283361"/>
    </source>
</evidence>